<evidence type="ECO:0000313" key="3">
    <source>
        <dbReference type="Proteomes" id="UP000307440"/>
    </source>
</evidence>
<accession>A0A5C3KKG2</accession>
<protein>
    <submittedName>
        <fullName evidence="2">Uncharacterized protein</fullName>
    </submittedName>
</protein>
<dbReference type="EMBL" id="ML210291">
    <property type="protein sequence ID" value="TFK20696.1"/>
    <property type="molecule type" value="Genomic_DNA"/>
</dbReference>
<keyword evidence="3" id="KW-1185">Reference proteome</keyword>
<sequence>MPFSVFDVPSSSIGVSRLRASFGSLLIRTAGLGIQACLCTQSLSSFLHSSKEERKSWRGYMQALIVILALSIYALIADGLVLMSIIELYPELLGGGAPRYSRPLWSRTSRLLALGAVQLIGDAVLVWRCYIIWTHRRWVVAFPLLAFFISLGKIPTYPVLKTQVNNCRKAWDVLVSSQRRLQLRE</sequence>
<dbReference type="Proteomes" id="UP000307440">
    <property type="component" value="Unassembled WGS sequence"/>
</dbReference>
<reference evidence="2 3" key="1">
    <citation type="journal article" date="2019" name="Nat. Ecol. Evol.">
        <title>Megaphylogeny resolves global patterns of mushroom evolution.</title>
        <authorList>
            <person name="Varga T."/>
            <person name="Krizsan K."/>
            <person name="Foldi C."/>
            <person name="Dima B."/>
            <person name="Sanchez-Garcia M."/>
            <person name="Sanchez-Ramirez S."/>
            <person name="Szollosi G.J."/>
            <person name="Szarkandi J.G."/>
            <person name="Papp V."/>
            <person name="Albert L."/>
            <person name="Andreopoulos W."/>
            <person name="Angelini C."/>
            <person name="Antonin V."/>
            <person name="Barry K.W."/>
            <person name="Bougher N.L."/>
            <person name="Buchanan P."/>
            <person name="Buyck B."/>
            <person name="Bense V."/>
            <person name="Catcheside P."/>
            <person name="Chovatia M."/>
            <person name="Cooper J."/>
            <person name="Damon W."/>
            <person name="Desjardin D."/>
            <person name="Finy P."/>
            <person name="Geml J."/>
            <person name="Haridas S."/>
            <person name="Hughes K."/>
            <person name="Justo A."/>
            <person name="Karasinski D."/>
            <person name="Kautmanova I."/>
            <person name="Kiss B."/>
            <person name="Kocsube S."/>
            <person name="Kotiranta H."/>
            <person name="LaButti K.M."/>
            <person name="Lechner B.E."/>
            <person name="Liimatainen K."/>
            <person name="Lipzen A."/>
            <person name="Lukacs Z."/>
            <person name="Mihaltcheva S."/>
            <person name="Morgado L.N."/>
            <person name="Niskanen T."/>
            <person name="Noordeloos M.E."/>
            <person name="Ohm R.A."/>
            <person name="Ortiz-Santana B."/>
            <person name="Ovrebo C."/>
            <person name="Racz N."/>
            <person name="Riley R."/>
            <person name="Savchenko A."/>
            <person name="Shiryaev A."/>
            <person name="Soop K."/>
            <person name="Spirin V."/>
            <person name="Szebenyi C."/>
            <person name="Tomsovsky M."/>
            <person name="Tulloss R.E."/>
            <person name="Uehling J."/>
            <person name="Grigoriev I.V."/>
            <person name="Vagvolgyi C."/>
            <person name="Papp T."/>
            <person name="Martin F.M."/>
            <person name="Miettinen O."/>
            <person name="Hibbett D.S."/>
            <person name="Nagy L.G."/>
        </authorList>
    </citation>
    <scope>NUCLEOTIDE SEQUENCE [LARGE SCALE GENOMIC DNA]</scope>
    <source>
        <strain evidence="2 3">CBS 121175</strain>
    </source>
</reference>
<gene>
    <name evidence="2" type="ORF">FA15DRAFT_114919</name>
</gene>
<name>A0A5C3KKG2_COPMA</name>
<organism evidence="2 3">
    <name type="scientific">Coprinopsis marcescibilis</name>
    <name type="common">Agaric fungus</name>
    <name type="synonym">Psathyrella marcescibilis</name>
    <dbReference type="NCBI Taxonomy" id="230819"/>
    <lineage>
        <taxon>Eukaryota</taxon>
        <taxon>Fungi</taxon>
        <taxon>Dikarya</taxon>
        <taxon>Basidiomycota</taxon>
        <taxon>Agaricomycotina</taxon>
        <taxon>Agaricomycetes</taxon>
        <taxon>Agaricomycetidae</taxon>
        <taxon>Agaricales</taxon>
        <taxon>Agaricineae</taxon>
        <taxon>Psathyrellaceae</taxon>
        <taxon>Coprinopsis</taxon>
    </lineage>
</organism>
<feature type="transmembrane region" description="Helical" evidence="1">
    <location>
        <begin position="111"/>
        <end position="131"/>
    </location>
</feature>
<keyword evidence="1" id="KW-1133">Transmembrane helix</keyword>
<keyword evidence="1" id="KW-0472">Membrane</keyword>
<dbReference type="OrthoDB" id="3357408at2759"/>
<keyword evidence="1" id="KW-0812">Transmembrane</keyword>
<evidence type="ECO:0000256" key="1">
    <source>
        <dbReference type="SAM" id="Phobius"/>
    </source>
</evidence>
<dbReference type="AlphaFoldDB" id="A0A5C3KKG2"/>
<feature type="transmembrane region" description="Helical" evidence="1">
    <location>
        <begin position="60"/>
        <end position="86"/>
    </location>
</feature>
<proteinExistence type="predicted"/>
<evidence type="ECO:0000313" key="2">
    <source>
        <dbReference type="EMBL" id="TFK20696.1"/>
    </source>
</evidence>
<feature type="transmembrane region" description="Helical" evidence="1">
    <location>
        <begin position="138"/>
        <end position="160"/>
    </location>
</feature>